<dbReference type="SUPFAM" id="SSF53098">
    <property type="entry name" value="Ribonuclease H-like"/>
    <property type="match status" value="1"/>
</dbReference>
<evidence type="ECO:0000256" key="9">
    <source>
        <dbReference type="ARBA" id="ARBA00023172"/>
    </source>
</evidence>
<keyword evidence="3" id="KW-0255">Endonuclease</keyword>
<dbReference type="EMBL" id="KQ414790">
    <property type="protein sequence ID" value="KOC60753.1"/>
    <property type="molecule type" value="Genomic_DNA"/>
</dbReference>
<reference evidence="11 12" key="1">
    <citation type="submission" date="2015-07" db="EMBL/GenBank/DDBJ databases">
        <title>The genome of Habropoda laboriosa.</title>
        <authorList>
            <person name="Pan H."/>
            <person name="Kapheim K."/>
        </authorList>
    </citation>
    <scope>NUCLEOTIDE SEQUENCE [LARGE SCALE GENOMIC DNA]</scope>
    <source>
        <strain evidence="11">0110345459</strain>
    </source>
</reference>
<keyword evidence="7" id="KW-0695">RNA-directed DNA polymerase</keyword>
<dbReference type="GO" id="GO:0003676">
    <property type="term" value="F:nucleic acid binding"/>
    <property type="evidence" value="ECO:0007669"/>
    <property type="project" value="InterPro"/>
</dbReference>
<evidence type="ECO:0000259" key="10">
    <source>
        <dbReference type="PROSITE" id="PS50994"/>
    </source>
</evidence>
<dbReference type="PROSITE" id="PS50994">
    <property type="entry name" value="INTEGRASE"/>
    <property type="match status" value="1"/>
</dbReference>
<evidence type="ECO:0000256" key="7">
    <source>
        <dbReference type="ARBA" id="ARBA00022918"/>
    </source>
</evidence>
<evidence type="ECO:0000313" key="12">
    <source>
        <dbReference type="Proteomes" id="UP000053825"/>
    </source>
</evidence>
<keyword evidence="9" id="KW-0233">DNA recombination</keyword>
<dbReference type="GO" id="GO:0015074">
    <property type="term" value="P:DNA integration"/>
    <property type="evidence" value="ECO:0007669"/>
    <property type="project" value="UniProtKB-KW"/>
</dbReference>
<dbReference type="GO" id="GO:0004519">
    <property type="term" value="F:endonuclease activity"/>
    <property type="evidence" value="ECO:0007669"/>
    <property type="project" value="UniProtKB-KW"/>
</dbReference>
<proteinExistence type="predicted"/>
<dbReference type="InterPro" id="IPR001584">
    <property type="entry name" value="Integrase_cat-core"/>
</dbReference>
<organism evidence="11 12">
    <name type="scientific">Habropoda laboriosa</name>
    <dbReference type="NCBI Taxonomy" id="597456"/>
    <lineage>
        <taxon>Eukaryota</taxon>
        <taxon>Metazoa</taxon>
        <taxon>Ecdysozoa</taxon>
        <taxon>Arthropoda</taxon>
        <taxon>Hexapoda</taxon>
        <taxon>Insecta</taxon>
        <taxon>Pterygota</taxon>
        <taxon>Neoptera</taxon>
        <taxon>Endopterygota</taxon>
        <taxon>Hymenoptera</taxon>
        <taxon>Apocrita</taxon>
        <taxon>Aculeata</taxon>
        <taxon>Apoidea</taxon>
        <taxon>Anthophila</taxon>
        <taxon>Apidae</taxon>
        <taxon>Habropoda</taxon>
    </lineage>
</organism>
<gene>
    <name evidence="11" type="ORF">WH47_06899</name>
</gene>
<sequence length="72" mass="8517">PYVHELNGTPERFNRSIMDMARCLLSEAKVNRRFWPECIKAAAYIKNRTLANTVIRKTPYEIFFNERPSVKN</sequence>
<evidence type="ECO:0000256" key="3">
    <source>
        <dbReference type="ARBA" id="ARBA00022759"/>
    </source>
</evidence>
<keyword evidence="6" id="KW-0229">DNA integration</keyword>
<keyword evidence="1" id="KW-0540">Nuclease</keyword>
<evidence type="ECO:0000256" key="1">
    <source>
        <dbReference type="ARBA" id="ARBA00022722"/>
    </source>
</evidence>
<keyword evidence="8" id="KW-0808">Transferase</keyword>
<name>A0A0L7QQ39_9HYME</name>
<protein>
    <submittedName>
        <fullName evidence="11">Copia protein</fullName>
    </submittedName>
</protein>
<feature type="domain" description="Integrase catalytic" evidence="10">
    <location>
        <begin position="1"/>
        <end position="67"/>
    </location>
</feature>
<dbReference type="PANTHER" id="PTHR42648">
    <property type="entry name" value="TRANSPOSASE, PUTATIVE-RELATED"/>
    <property type="match status" value="1"/>
</dbReference>
<evidence type="ECO:0000256" key="6">
    <source>
        <dbReference type="ARBA" id="ARBA00022908"/>
    </source>
</evidence>
<dbReference type="GO" id="GO:0003964">
    <property type="term" value="F:RNA-directed DNA polymerase activity"/>
    <property type="evidence" value="ECO:0007669"/>
    <property type="project" value="UniProtKB-KW"/>
</dbReference>
<dbReference type="PANTHER" id="PTHR42648:SF11">
    <property type="entry name" value="TRANSPOSON TY4-P GAG-POL POLYPROTEIN"/>
    <property type="match status" value="1"/>
</dbReference>
<keyword evidence="12" id="KW-1185">Reference proteome</keyword>
<dbReference type="GO" id="GO:0006310">
    <property type="term" value="P:DNA recombination"/>
    <property type="evidence" value="ECO:0007669"/>
    <property type="project" value="UniProtKB-KW"/>
</dbReference>
<evidence type="ECO:0000256" key="8">
    <source>
        <dbReference type="ARBA" id="ARBA00022932"/>
    </source>
</evidence>
<evidence type="ECO:0000256" key="5">
    <source>
        <dbReference type="ARBA" id="ARBA00022842"/>
    </source>
</evidence>
<dbReference type="GO" id="GO:0003887">
    <property type="term" value="F:DNA-directed DNA polymerase activity"/>
    <property type="evidence" value="ECO:0007669"/>
    <property type="project" value="UniProtKB-KW"/>
</dbReference>
<dbReference type="InterPro" id="IPR039537">
    <property type="entry name" value="Retrotran_Ty1/copia-like"/>
</dbReference>
<keyword evidence="2" id="KW-0479">Metal-binding</keyword>
<keyword evidence="8" id="KW-0239">DNA-directed DNA polymerase</keyword>
<feature type="non-terminal residue" evidence="11">
    <location>
        <position position="1"/>
    </location>
</feature>
<dbReference type="STRING" id="597456.A0A0L7QQ39"/>
<evidence type="ECO:0000256" key="2">
    <source>
        <dbReference type="ARBA" id="ARBA00022723"/>
    </source>
</evidence>
<dbReference type="Gene3D" id="3.30.420.10">
    <property type="entry name" value="Ribonuclease H-like superfamily/Ribonuclease H"/>
    <property type="match status" value="1"/>
</dbReference>
<keyword evidence="5" id="KW-0460">Magnesium</keyword>
<dbReference type="InterPro" id="IPR012337">
    <property type="entry name" value="RNaseH-like_sf"/>
</dbReference>
<dbReference type="InterPro" id="IPR036397">
    <property type="entry name" value="RNaseH_sf"/>
</dbReference>
<keyword evidence="8" id="KW-0548">Nucleotidyltransferase</keyword>
<dbReference type="GO" id="GO:0016787">
    <property type="term" value="F:hydrolase activity"/>
    <property type="evidence" value="ECO:0007669"/>
    <property type="project" value="UniProtKB-KW"/>
</dbReference>
<dbReference type="AlphaFoldDB" id="A0A0L7QQ39"/>
<evidence type="ECO:0000256" key="4">
    <source>
        <dbReference type="ARBA" id="ARBA00022801"/>
    </source>
</evidence>
<accession>A0A0L7QQ39</accession>
<dbReference type="GO" id="GO:0046872">
    <property type="term" value="F:metal ion binding"/>
    <property type="evidence" value="ECO:0007669"/>
    <property type="project" value="UniProtKB-KW"/>
</dbReference>
<dbReference type="Proteomes" id="UP000053825">
    <property type="component" value="Unassembled WGS sequence"/>
</dbReference>
<keyword evidence="4" id="KW-0378">Hydrolase</keyword>
<evidence type="ECO:0000313" key="11">
    <source>
        <dbReference type="EMBL" id="KOC60753.1"/>
    </source>
</evidence>